<comment type="caution">
    <text evidence="2">The sequence shown here is derived from an EMBL/GenBank/DDBJ whole genome shotgun (WGS) entry which is preliminary data.</text>
</comment>
<dbReference type="EMBL" id="JBHSLN010000011">
    <property type="protein sequence ID" value="MFC5296395.1"/>
    <property type="molecule type" value="Genomic_DNA"/>
</dbReference>
<organism evidence="2 3">
    <name type="scientific">Brachybacterium tyrofermentans</name>
    <dbReference type="NCBI Taxonomy" id="47848"/>
    <lineage>
        <taxon>Bacteria</taxon>
        <taxon>Bacillati</taxon>
        <taxon>Actinomycetota</taxon>
        <taxon>Actinomycetes</taxon>
        <taxon>Micrococcales</taxon>
        <taxon>Dermabacteraceae</taxon>
        <taxon>Brachybacterium</taxon>
    </lineage>
</organism>
<evidence type="ECO:0000313" key="2">
    <source>
        <dbReference type="EMBL" id="MFC5296395.1"/>
    </source>
</evidence>
<sequence length="126" mass="13277">MSTLVAGCGLGEALNPSPTVTLTVISSDWTGWSKDQPAPESASESVTKGSEFTRDGVGGELTFTVKSVDDEELTLRTSQPMSERSETGGIDLTTNQKSFTVAVGDTLEITTPTMDGGTTYAITYEE</sequence>
<evidence type="ECO:0000313" key="3">
    <source>
        <dbReference type="Proteomes" id="UP001595937"/>
    </source>
</evidence>
<evidence type="ECO:0000256" key="1">
    <source>
        <dbReference type="SAM" id="MobiDB-lite"/>
    </source>
</evidence>
<dbReference type="RefSeq" id="WP_343923295.1">
    <property type="nucleotide sequence ID" value="NZ_BAAAIR010000032.1"/>
</dbReference>
<evidence type="ECO:0008006" key="4">
    <source>
        <dbReference type="Google" id="ProtNLM"/>
    </source>
</evidence>
<accession>A0ABW0FDK7</accession>
<gene>
    <name evidence="2" type="ORF">ACFPK8_02640</name>
</gene>
<reference evidence="3" key="1">
    <citation type="journal article" date="2019" name="Int. J. Syst. Evol. Microbiol.">
        <title>The Global Catalogue of Microorganisms (GCM) 10K type strain sequencing project: providing services to taxonomists for standard genome sequencing and annotation.</title>
        <authorList>
            <consortium name="The Broad Institute Genomics Platform"/>
            <consortium name="The Broad Institute Genome Sequencing Center for Infectious Disease"/>
            <person name="Wu L."/>
            <person name="Ma J."/>
        </authorList>
    </citation>
    <scope>NUCLEOTIDE SEQUENCE [LARGE SCALE GENOMIC DNA]</scope>
    <source>
        <strain evidence="3">CGMCC 1.16455</strain>
    </source>
</reference>
<name>A0ABW0FDK7_9MICO</name>
<protein>
    <recommendedName>
        <fullName evidence="4">Lipocalin-like domain-containing protein</fullName>
    </recommendedName>
</protein>
<proteinExistence type="predicted"/>
<dbReference type="Proteomes" id="UP001595937">
    <property type="component" value="Unassembled WGS sequence"/>
</dbReference>
<feature type="region of interest" description="Disordered" evidence="1">
    <location>
        <begin position="30"/>
        <end position="54"/>
    </location>
</feature>
<dbReference type="GeneID" id="303296817"/>
<keyword evidence="3" id="KW-1185">Reference proteome</keyword>